<evidence type="ECO:0000313" key="3">
    <source>
        <dbReference type="Proteomes" id="UP000030651"/>
    </source>
</evidence>
<name>W3XEC5_PESFW</name>
<dbReference type="GeneID" id="19267491"/>
<dbReference type="GO" id="GO:0016747">
    <property type="term" value="F:acyltransferase activity, transferring groups other than amino-acyl groups"/>
    <property type="evidence" value="ECO:0007669"/>
    <property type="project" value="InterPro"/>
</dbReference>
<protein>
    <recommendedName>
        <fullName evidence="1">N-acetyltransferase domain-containing protein</fullName>
    </recommendedName>
</protein>
<dbReference type="Pfam" id="PF13508">
    <property type="entry name" value="Acetyltransf_7"/>
    <property type="match status" value="1"/>
</dbReference>
<dbReference type="PANTHER" id="PTHR42791">
    <property type="entry name" value="GNAT FAMILY ACETYLTRANSFERASE"/>
    <property type="match status" value="1"/>
</dbReference>
<accession>W3XEC5</accession>
<dbReference type="PANTHER" id="PTHR42791:SF1">
    <property type="entry name" value="N-ACETYLTRANSFERASE DOMAIN-CONTAINING PROTEIN"/>
    <property type="match status" value="1"/>
</dbReference>
<dbReference type="AlphaFoldDB" id="W3XEC5"/>
<dbReference type="KEGG" id="pfy:PFICI_02478"/>
<proteinExistence type="predicted"/>
<sequence length="238" mass="27567">MAAKSTTKVLIKPLGFDRRSVAAAAETLSLAFATDPLLMWLYRDASVMRWDSLTPALQKWQELRVRQMLVDEVAVEAVMEQESMPRSLGVCFLRPPASHALRRTSLRHWWEYLKVLWTRVWDQPKEPACDGKRSTTMYASHEDFFKKFGTKYPKSSMWYLSIAAVNPDAQGMGIGGTLMNWAIERMGNETCYLECTNYKNVPFYEKYGFKMLDEGVLRDEERPSHECSLYHMVRDKAQ</sequence>
<dbReference type="EMBL" id="KI912110">
    <property type="protein sequence ID" value="ETS84453.1"/>
    <property type="molecule type" value="Genomic_DNA"/>
</dbReference>
<dbReference type="SUPFAM" id="SSF55729">
    <property type="entry name" value="Acyl-CoA N-acyltransferases (Nat)"/>
    <property type="match status" value="1"/>
</dbReference>
<dbReference type="eggNOG" id="ENOG502SS3M">
    <property type="taxonomic scope" value="Eukaryota"/>
</dbReference>
<dbReference type="InterPro" id="IPR052523">
    <property type="entry name" value="Trichothecene_AcTrans"/>
</dbReference>
<dbReference type="InterPro" id="IPR016181">
    <property type="entry name" value="Acyl_CoA_acyltransferase"/>
</dbReference>
<dbReference type="PROSITE" id="PS51186">
    <property type="entry name" value="GNAT"/>
    <property type="match status" value="1"/>
</dbReference>
<dbReference type="OMA" id="MDTHYAS"/>
<evidence type="ECO:0000259" key="1">
    <source>
        <dbReference type="PROSITE" id="PS51186"/>
    </source>
</evidence>
<dbReference type="CDD" id="cd04301">
    <property type="entry name" value="NAT_SF"/>
    <property type="match status" value="1"/>
</dbReference>
<dbReference type="Gene3D" id="3.40.630.30">
    <property type="match status" value="1"/>
</dbReference>
<dbReference type="InterPro" id="IPR000182">
    <property type="entry name" value="GNAT_dom"/>
</dbReference>
<dbReference type="InParanoid" id="W3XEC5"/>
<reference evidence="3" key="1">
    <citation type="journal article" date="2015" name="BMC Genomics">
        <title>Genomic and transcriptomic analysis of the endophytic fungus Pestalotiopsis fici reveals its lifestyle and high potential for synthesis of natural products.</title>
        <authorList>
            <person name="Wang X."/>
            <person name="Zhang X."/>
            <person name="Liu L."/>
            <person name="Xiang M."/>
            <person name="Wang W."/>
            <person name="Sun X."/>
            <person name="Che Y."/>
            <person name="Guo L."/>
            <person name="Liu G."/>
            <person name="Guo L."/>
            <person name="Wang C."/>
            <person name="Yin W.B."/>
            <person name="Stadler M."/>
            <person name="Zhang X."/>
            <person name="Liu X."/>
        </authorList>
    </citation>
    <scope>NUCLEOTIDE SEQUENCE [LARGE SCALE GENOMIC DNA]</scope>
    <source>
        <strain evidence="3">W106-1 / CGMCC3.15140</strain>
    </source>
</reference>
<gene>
    <name evidence="2" type="ORF">PFICI_02478</name>
</gene>
<dbReference type="HOGENOM" id="CLU_097601_1_0_1"/>
<organism evidence="2 3">
    <name type="scientific">Pestalotiopsis fici (strain W106-1 / CGMCC3.15140)</name>
    <dbReference type="NCBI Taxonomy" id="1229662"/>
    <lineage>
        <taxon>Eukaryota</taxon>
        <taxon>Fungi</taxon>
        <taxon>Dikarya</taxon>
        <taxon>Ascomycota</taxon>
        <taxon>Pezizomycotina</taxon>
        <taxon>Sordariomycetes</taxon>
        <taxon>Xylariomycetidae</taxon>
        <taxon>Amphisphaeriales</taxon>
        <taxon>Sporocadaceae</taxon>
        <taxon>Pestalotiopsis</taxon>
    </lineage>
</organism>
<keyword evidence="3" id="KW-1185">Reference proteome</keyword>
<dbReference type="RefSeq" id="XP_007829250.1">
    <property type="nucleotide sequence ID" value="XM_007831059.1"/>
</dbReference>
<feature type="domain" description="N-acetyltransferase" evidence="1">
    <location>
        <begin position="96"/>
        <end position="234"/>
    </location>
</feature>
<evidence type="ECO:0000313" key="2">
    <source>
        <dbReference type="EMBL" id="ETS84453.1"/>
    </source>
</evidence>
<dbReference type="Proteomes" id="UP000030651">
    <property type="component" value="Unassembled WGS sequence"/>
</dbReference>
<dbReference type="OrthoDB" id="512662at2759"/>